<evidence type="ECO:0000256" key="1">
    <source>
        <dbReference type="ARBA" id="ARBA00023067"/>
    </source>
</evidence>
<dbReference type="AlphaFoldDB" id="C9MUJ8"/>
<dbReference type="SMART" id="SM00411">
    <property type="entry name" value="BHL"/>
    <property type="match status" value="1"/>
</dbReference>
<dbReference type="HOGENOM" id="CLU_105066_3_3_0"/>
<dbReference type="CDD" id="cd13831">
    <property type="entry name" value="HU"/>
    <property type="match status" value="1"/>
</dbReference>
<keyword evidence="2 4" id="KW-0238">DNA-binding</keyword>
<dbReference type="InterPro" id="IPR010992">
    <property type="entry name" value="IHF-like_DNA-bd_dom_sf"/>
</dbReference>
<evidence type="ECO:0000256" key="3">
    <source>
        <dbReference type="RuleBase" id="RU003939"/>
    </source>
</evidence>
<protein>
    <submittedName>
        <fullName evidence="4">DNA-binding protein HU</fullName>
    </submittedName>
</protein>
<evidence type="ECO:0000313" key="4">
    <source>
        <dbReference type="EMBL" id="EEX75618.1"/>
    </source>
</evidence>
<dbReference type="PRINTS" id="PR01727">
    <property type="entry name" value="DNABINDINGHU"/>
</dbReference>
<reference evidence="4 5" key="1">
    <citation type="submission" date="2009-09" db="EMBL/GenBank/DDBJ databases">
        <authorList>
            <person name="Weinstock G."/>
            <person name="Sodergren E."/>
            <person name="Clifton S."/>
            <person name="Fulton L."/>
            <person name="Fulton B."/>
            <person name="Courtney L."/>
            <person name="Fronick C."/>
            <person name="Harrison M."/>
            <person name="Strong C."/>
            <person name="Farmer C."/>
            <person name="Delahaunty K."/>
            <person name="Markovic C."/>
            <person name="Hall O."/>
            <person name="Minx P."/>
            <person name="Tomlinson C."/>
            <person name="Mitreva M."/>
            <person name="Nelson J."/>
            <person name="Hou S."/>
            <person name="Wollam A."/>
            <person name="Pepin K.H."/>
            <person name="Johnson M."/>
            <person name="Bhonagiri V."/>
            <person name="Nash W.E."/>
            <person name="Warren W."/>
            <person name="Chinwalla A."/>
            <person name="Mardis E.R."/>
            <person name="Wilson R.K."/>
        </authorList>
    </citation>
    <scope>NUCLEOTIDE SEQUENCE [LARGE SCALE GENOMIC DNA]</scope>
    <source>
        <strain evidence="4 5">F0254</strain>
    </source>
</reference>
<dbReference type="GO" id="GO:0030261">
    <property type="term" value="P:chromosome condensation"/>
    <property type="evidence" value="ECO:0007669"/>
    <property type="project" value="UniProtKB-KW"/>
</dbReference>
<dbReference type="GO" id="GO:0005829">
    <property type="term" value="C:cytosol"/>
    <property type="evidence" value="ECO:0007669"/>
    <property type="project" value="TreeGrafter"/>
</dbReference>
<dbReference type="Gene3D" id="4.10.520.10">
    <property type="entry name" value="IHF-like DNA-binding proteins"/>
    <property type="match status" value="1"/>
</dbReference>
<dbReference type="eggNOG" id="COG0776">
    <property type="taxonomic scope" value="Bacteria"/>
</dbReference>
<proteinExistence type="inferred from homology"/>
<dbReference type="GO" id="GO:0003677">
    <property type="term" value="F:DNA binding"/>
    <property type="evidence" value="ECO:0007669"/>
    <property type="project" value="UniProtKB-KW"/>
</dbReference>
<dbReference type="PANTHER" id="PTHR33175">
    <property type="entry name" value="DNA-BINDING PROTEIN HU"/>
    <property type="match status" value="1"/>
</dbReference>
<dbReference type="SUPFAM" id="SSF47729">
    <property type="entry name" value="IHF-like DNA-binding proteins"/>
    <property type="match status" value="1"/>
</dbReference>
<dbReference type="Pfam" id="PF00216">
    <property type="entry name" value="Bac_DNA_binding"/>
    <property type="match status" value="1"/>
</dbReference>
<dbReference type="GO" id="GO:0030527">
    <property type="term" value="F:structural constituent of chromatin"/>
    <property type="evidence" value="ECO:0007669"/>
    <property type="project" value="InterPro"/>
</dbReference>
<comment type="caution">
    <text evidence="4">The sequence shown here is derived from an EMBL/GenBank/DDBJ whole genome shotgun (WGS) entry which is preliminary data.</text>
</comment>
<dbReference type="Proteomes" id="UP000006233">
    <property type="component" value="Unassembled WGS sequence"/>
</dbReference>
<gene>
    <name evidence="4" type="primary">hup</name>
    <name evidence="4" type="ORF">GCWU000323_00217</name>
</gene>
<name>C9MUJ8_9FUSO</name>
<dbReference type="InterPro" id="IPR000119">
    <property type="entry name" value="Hist_DNA-bd"/>
</dbReference>
<keyword evidence="1" id="KW-0226">DNA condensation</keyword>
<dbReference type="PANTHER" id="PTHR33175:SF3">
    <property type="entry name" value="DNA-BINDING PROTEIN HU-BETA"/>
    <property type="match status" value="1"/>
</dbReference>
<organism evidence="4 5">
    <name type="scientific">Leptotrichia hofstadii F0254</name>
    <dbReference type="NCBI Taxonomy" id="634994"/>
    <lineage>
        <taxon>Bacteria</taxon>
        <taxon>Fusobacteriati</taxon>
        <taxon>Fusobacteriota</taxon>
        <taxon>Fusobacteriia</taxon>
        <taxon>Fusobacteriales</taxon>
        <taxon>Leptotrichiaceae</taxon>
        <taxon>Leptotrichia</taxon>
    </lineage>
</organism>
<dbReference type="STRING" id="634994.GCWU000323_00217"/>
<evidence type="ECO:0000313" key="5">
    <source>
        <dbReference type="Proteomes" id="UP000006233"/>
    </source>
</evidence>
<comment type="similarity">
    <text evidence="3">Belongs to the bacterial histone-like protein family.</text>
</comment>
<dbReference type="EMBL" id="ACVB02000006">
    <property type="protein sequence ID" value="EEX75618.1"/>
    <property type="molecule type" value="Genomic_DNA"/>
</dbReference>
<sequence>MSGGDAMSKKEFVDAYAKATGETKKRAEELVNAFLGTAEEFLVKGESIQFVGWGTFEVKERAAREGRNPSTGKPIKIDAKKVVKFKVGKKLADKVADAK</sequence>
<accession>C9MUJ8</accession>
<evidence type="ECO:0000256" key="2">
    <source>
        <dbReference type="ARBA" id="ARBA00023125"/>
    </source>
</evidence>